<keyword evidence="1" id="KW-1133">Transmembrane helix</keyword>
<dbReference type="InterPro" id="IPR014195">
    <property type="entry name" value="Spore_III_AG"/>
</dbReference>
<keyword evidence="1" id="KW-0812">Transmembrane</keyword>
<feature type="transmembrane region" description="Helical" evidence="1">
    <location>
        <begin position="20"/>
        <end position="41"/>
    </location>
</feature>
<reference evidence="2 3" key="1">
    <citation type="submission" date="2021-06" db="EMBL/GenBank/DDBJ databases">
        <authorList>
            <person name="Sun Q."/>
            <person name="Li D."/>
        </authorList>
    </citation>
    <scope>NUCLEOTIDE SEQUENCE [LARGE SCALE GENOMIC DNA]</scope>
    <source>
        <strain evidence="2 3">MSJ-5</strain>
    </source>
</reference>
<keyword evidence="3" id="KW-1185">Reference proteome</keyword>
<name>A0ABS6G5B0_9FIRM</name>
<comment type="caution">
    <text evidence="2">The sequence shown here is derived from an EMBL/GenBank/DDBJ whole genome shotgun (WGS) entry which is preliminary data.</text>
</comment>
<gene>
    <name evidence="2" type="primary">spoIIIAG</name>
    <name evidence="2" type="ORF">KQI88_14180</name>
</gene>
<evidence type="ECO:0000313" key="2">
    <source>
        <dbReference type="EMBL" id="MBU5677568.1"/>
    </source>
</evidence>
<dbReference type="Proteomes" id="UP000779508">
    <property type="component" value="Unassembled WGS sequence"/>
</dbReference>
<dbReference type="NCBIfam" id="TIGR02830">
    <property type="entry name" value="spore_III_AG"/>
    <property type="match status" value="1"/>
</dbReference>
<keyword evidence="1" id="KW-0472">Membrane</keyword>
<sequence>MRIKEIKDLLKELISKKHVANIIVILAVAIIALIFSSDLLVKDSSSKNNIKETTGDTFVKQEEVFKTEEEIVEVRLKKILERIKGSGEVEVMVTFEMGSEIVPASNTVETKDTTEEKDSNGGIRTVTSQNLTENIVTTNDNTGNRPLVIKEIKPQVKGVIVVAEGADDIEVKMQLYDAVKTVLQVSGDRVQVYTRN</sequence>
<organism evidence="2 3">
    <name type="scientific">Alkaliphilus flagellatus</name>
    <dbReference type="NCBI Taxonomy" id="2841507"/>
    <lineage>
        <taxon>Bacteria</taxon>
        <taxon>Bacillati</taxon>
        <taxon>Bacillota</taxon>
        <taxon>Clostridia</taxon>
        <taxon>Peptostreptococcales</taxon>
        <taxon>Natronincolaceae</taxon>
        <taxon>Alkaliphilus</taxon>
    </lineage>
</organism>
<proteinExistence type="predicted"/>
<evidence type="ECO:0000256" key="1">
    <source>
        <dbReference type="SAM" id="Phobius"/>
    </source>
</evidence>
<dbReference type="EMBL" id="JAHLQK010000005">
    <property type="protein sequence ID" value="MBU5677568.1"/>
    <property type="molecule type" value="Genomic_DNA"/>
</dbReference>
<protein>
    <submittedName>
        <fullName evidence="2">Stage III sporulation protein AG</fullName>
    </submittedName>
</protein>
<accession>A0ABS6G5B0</accession>
<evidence type="ECO:0000313" key="3">
    <source>
        <dbReference type="Proteomes" id="UP000779508"/>
    </source>
</evidence>
<dbReference type="RefSeq" id="WP_216418404.1">
    <property type="nucleotide sequence ID" value="NZ_JAHLQK010000005.1"/>
</dbReference>